<reference evidence="1" key="1">
    <citation type="submission" date="2021-03" db="EMBL/GenBank/DDBJ databases">
        <title>Antimicrobial resistance genes in bacteria isolated from Japanese honey, and their potential for conferring macrolide and lincosamide resistance in the American foulbrood pathogen Paenibacillus larvae.</title>
        <authorList>
            <person name="Okamoto M."/>
            <person name="Kumagai M."/>
            <person name="Kanamori H."/>
            <person name="Takamatsu D."/>
        </authorList>
    </citation>
    <scope>NUCLEOTIDE SEQUENCE</scope>
    <source>
        <strain evidence="1">J40TS1</strain>
    </source>
</reference>
<proteinExistence type="predicted"/>
<keyword evidence="2" id="KW-1185">Reference proteome</keyword>
<evidence type="ECO:0000313" key="2">
    <source>
        <dbReference type="Proteomes" id="UP000683139"/>
    </source>
</evidence>
<evidence type="ECO:0000313" key="1">
    <source>
        <dbReference type="EMBL" id="GIP17109.1"/>
    </source>
</evidence>
<dbReference type="EMBL" id="BOSE01000004">
    <property type="protein sequence ID" value="GIP17109.1"/>
    <property type="molecule type" value="Genomic_DNA"/>
</dbReference>
<dbReference type="AlphaFoldDB" id="A0A920CZL4"/>
<organism evidence="1 2">
    <name type="scientific">Paenibacillus montaniterrae</name>
    <dbReference type="NCBI Taxonomy" id="429341"/>
    <lineage>
        <taxon>Bacteria</taxon>
        <taxon>Bacillati</taxon>
        <taxon>Bacillota</taxon>
        <taxon>Bacilli</taxon>
        <taxon>Bacillales</taxon>
        <taxon>Paenibacillaceae</taxon>
        <taxon>Paenibacillus</taxon>
    </lineage>
</organism>
<dbReference type="Proteomes" id="UP000683139">
    <property type="component" value="Unassembled WGS sequence"/>
</dbReference>
<gene>
    <name evidence="1" type="ORF">J40TS1_27510</name>
</gene>
<name>A0A920CZL4_9BACL</name>
<comment type="caution">
    <text evidence="1">The sequence shown here is derived from an EMBL/GenBank/DDBJ whole genome shotgun (WGS) entry which is preliminary data.</text>
</comment>
<protein>
    <submittedName>
        <fullName evidence="1">Uncharacterized protein</fullName>
    </submittedName>
</protein>
<sequence>MKNQRLNMVSLPEPRARLIENDRHTSEVTDPIIKLTILFHFIGSPLVCIRLMRKAIHKV</sequence>
<accession>A0A920CZL4</accession>